<organism evidence="1 2">
    <name type="scientific">Staphylococcus kloosii</name>
    <dbReference type="NCBI Taxonomy" id="29384"/>
    <lineage>
        <taxon>Bacteria</taxon>
        <taxon>Bacillati</taxon>
        <taxon>Bacillota</taxon>
        <taxon>Bacilli</taxon>
        <taxon>Bacillales</taxon>
        <taxon>Staphylococcaceae</taxon>
        <taxon>Staphylococcus</taxon>
    </lineage>
</organism>
<dbReference type="AlphaFoldDB" id="A0A921GZM2"/>
<evidence type="ECO:0000313" key="2">
    <source>
        <dbReference type="Proteomes" id="UP000706163"/>
    </source>
</evidence>
<sequence>MELLELLTATDTNGVNKITFNGRDVTALNDFILEYNVSYSTLDEADNSLEQMKENELDSNYLIGDDVAEGVEDDFNQIISEFGDVANEEVFVQSFEIENGKINIELS</sequence>
<dbReference type="Proteomes" id="UP000706163">
    <property type="component" value="Unassembled WGS sequence"/>
</dbReference>
<dbReference type="RefSeq" id="WP_150821742.1">
    <property type="nucleotide sequence ID" value="NZ_DYVT01000071.1"/>
</dbReference>
<gene>
    <name evidence="1" type="ORF">K8V85_06530</name>
</gene>
<evidence type="ECO:0000313" key="1">
    <source>
        <dbReference type="EMBL" id="HJF67950.1"/>
    </source>
</evidence>
<protein>
    <submittedName>
        <fullName evidence="1">Uncharacterized protein</fullName>
    </submittedName>
</protein>
<name>A0A921GZM2_9STAP</name>
<reference evidence="1" key="2">
    <citation type="submission" date="2021-09" db="EMBL/GenBank/DDBJ databases">
        <authorList>
            <person name="Gilroy R."/>
        </authorList>
    </citation>
    <scope>NUCLEOTIDE SEQUENCE</scope>
    <source>
        <strain evidence="1">CHK149-3286</strain>
    </source>
</reference>
<reference evidence="1" key="1">
    <citation type="journal article" date="2021" name="PeerJ">
        <title>Extensive microbial diversity within the chicken gut microbiome revealed by metagenomics and culture.</title>
        <authorList>
            <person name="Gilroy R."/>
            <person name="Ravi A."/>
            <person name="Getino M."/>
            <person name="Pursley I."/>
            <person name="Horton D.L."/>
            <person name="Alikhan N.F."/>
            <person name="Baker D."/>
            <person name="Gharbi K."/>
            <person name="Hall N."/>
            <person name="Watson M."/>
            <person name="Adriaenssens E.M."/>
            <person name="Foster-Nyarko E."/>
            <person name="Jarju S."/>
            <person name="Secka A."/>
            <person name="Antonio M."/>
            <person name="Oren A."/>
            <person name="Chaudhuri R.R."/>
            <person name="La Ragione R."/>
            <person name="Hildebrand F."/>
            <person name="Pallen M.J."/>
        </authorList>
    </citation>
    <scope>NUCLEOTIDE SEQUENCE</scope>
    <source>
        <strain evidence="1">CHK149-3286</strain>
    </source>
</reference>
<dbReference type="EMBL" id="DYVT01000071">
    <property type="protein sequence ID" value="HJF67950.1"/>
    <property type="molecule type" value="Genomic_DNA"/>
</dbReference>
<accession>A0A921GZM2</accession>
<comment type="caution">
    <text evidence="1">The sequence shown here is derived from an EMBL/GenBank/DDBJ whole genome shotgun (WGS) entry which is preliminary data.</text>
</comment>
<proteinExistence type="predicted"/>